<gene>
    <name evidence="12" type="ORF">DESAMIL20_1812</name>
</gene>
<evidence type="ECO:0000256" key="1">
    <source>
        <dbReference type="ARBA" id="ARBA00000971"/>
    </source>
</evidence>
<dbReference type="Gene3D" id="3.10.50.40">
    <property type="match status" value="1"/>
</dbReference>
<keyword evidence="13" id="KW-1185">Reference proteome</keyword>
<comment type="similarity">
    <text evidence="3 10">Belongs to the FKBP-type PPIase family.</text>
</comment>
<dbReference type="GO" id="GO:0005737">
    <property type="term" value="C:cytoplasm"/>
    <property type="evidence" value="ECO:0007669"/>
    <property type="project" value="UniProtKB-SubCell"/>
</dbReference>
<dbReference type="GO" id="GO:0003755">
    <property type="term" value="F:peptidyl-prolyl cis-trans isomerase activity"/>
    <property type="evidence" value="ECO:0007669"/>
    <property type="project" value="UniProtKB-UniRule"/>
</dbReference>
<proteinExistence type="inferred from homology"/>
<dbReference type="PANTHER" id="PTHR47861">
    <property type="entry name" value="FKBP-TYPE PEPTIDYL-PROLYL CIS-TRANS ISOMERASE SLYD"/>
    <property type="match status" value="1"/>
</dbReference>
<dbReference type="PANTHER" id="PTHR47861:SF3">
    <property type="entry name" value="FKBP-TYPE PEPTIDYL-PROLYL CIS-TRANS ISOMERASE SLYD"/>
    <property type="match status" value="1"/>
</dbReference>
<evidence type="ECO:0000313" key="12">
    <source>
        <dbReference type="EMBL" id="OSS42259.1"/>
    </source>
</evidence>
<reference evidence="12 13" key="1">
    <citation type="journal article" date="2017" name="Front. Microbiol.">
        <title>Genome Sequence of Desulfurella amilsii Strain TR1 and Comparative Genomics of Desulfurellaceae Family.</title>
        <authorList>
            <person name="Florentino A.P."/>
            <person name="Stams A.J."/>
            <person name="Sanchez-Andrea I."/>
        </authorList>
    </citation>
    <scope>NUCLEOTIDE SEQUENCE [LARGE SCALE GENOMIC DNA]</scope>
    <source>
        <strain evidence="12 13">TR1</strain>
    </source>
</reference>
<evidence type="ECO:0000256" key="4">
    <source>
        <dbReference type="ARBA" id="ARBA00022490"/>
    </source>
</evidence>
<evidence type="ECO:0000256" key="7">
    <source>
        <dbReference type="ARBA" id="ARBA00023235"/>
    </source>
</evidence>
<evidence type="ECO:0000256" key="10">
    <source>
        <dbReference type="RuleBase" id="RU003915"/>
    </source>
</evidence>
<dbReference type="OrthoDB" id="9808891at2"/>
<dbReference type="STRING" id="1562698.DESAMIL20_1812"/>
<dbReference type="Pfam" id="PF00254">
    <property type="entry name" value="FKBP_C"/>
    <property type="match status" value="1"/>
</dbReference>
<evidence type="ECO:0000256" key="8">
    <source>
        <dbReference type="ARBA" id="ARBA00037071"/>
    </source>
</evidence>
<evidence type="ECO:0000256" key="3">
    <source>
        <dbReference type="ARBA" id="ARBA00006577"/>
    </source>
</evidence>
<dbReference type="PROSITE" id="PS50059">
    <property type="entry name" value="FKBP_PPIASE"/>
    <property type="match status" value="1"/>
</dbReference>
<keyword evidence="6" id="KW-0143">Chaperone</keyword>
<accession>A0A1X4XXJ6</accession>
<name>A0A1X4XXJ6_9BACT</name>
<feature type="domain" description="PPIase FKBP-type" evidence="11">
    <location>
        <begin position="7"/>
        <end position="88"/>
    </location>
</feature>
<dbReference type="SUPFAM" id="SSF54534">
    <property type="entry name" value="FKBP-like"/>
    <property type="match status" value="1"/>
</dbReference>
<evidence type="ECO:0000256" key="6">
    <source>
        <dbReference type="ARBA" id="ARBA00023186"/>
    </source>
</evidence>
<comment type="function">
    <text evidence="8">Also involved in hydrogenase metallocenter assembly, probably by participating in the nickel insertion step. This function in hydrogenase biosynthesis requires chaperone activity and the presence of the metal-binding domain, but not PPIase activity.</text>
</comment>
<dbReference type="GO" id="GO:0042026">
    <property type="term" value="P:protein refolding"/>
    <property type="evidence" value="ECO:0007669"/>
    <property type="project" value="UniProtKB-ARBA"/>
</dbReference>
<evidence type="ECO:0000256" key="5">
    <source>
        <dbReference type="ARBA" id="ARBA00023110"/>
    </source>
</evidence>
<dbReference type="EC" id="5.2.1.8" evidence="10"/>
<dbReference type="Proteomes" id="UP000194141">
    <property type="component" value="Unassembled WGS sequence"/>
</dbReference>
<evidence type="ECO:0000259" key="11">
    <source>
        <dbReference type="PROSITE" id="PS50059"/>
    </source>
</evidence>
<dbReference type="AlphaFoldDB" id="A0A1X4XXJ6"/>
<dbReference type="RefSeq" id="WP_086034518.1">
    <property type="nucleotide sequence ID" value="NZ_MDSU01000018.1"/>
</dbReference>
<comment type="catalytic activity">
    <reaction evidence="1 9 10">
        <text>[protein]-peptidylproline (omega=180) = [protein]-peptidylproline (omega=0)</text>
        <dbReference type="Rhea" id="RHEA:16237"/>
        <dbReference type="Rhea" id="RHEA-COMP:10747"/>
        <dbReference type="Rhea" id="RHEA-COMP:10748"/>
        <dbReference type="ChEBI" id="CHEBI:83833"/>
        <dbReference type="ChEBI" id="CHEBI:83834"/>
        <dbReference type="EC" id="5.2.1.8"/>
    </reaction>
</comment>
<comment type="subcellular location">
    <subcellularLocation>
        <location evidence="2">Cytoplasm</location>
    </subcellularLocation>
</comment>
<evidence type="ECO:0000256" key="2">
    <source>
        <dbReference type="ARBA" id="ARBA00004496"/>
    </source>
</evidence>
<protein>
    <recommendedName>
        <fullName evidence="10">Peptidyl-prolyl cis-trans isomerase</fullName>
        <ecNumber evidence="10">5.2.1.8</ecNumber>
    </recommendedName>
</protein>
<dbReference type="EMBL" id="MDSU01000018">
    <property type="protein sequence ID" value="OSS42259.1"/>
    <property type="molecule type" value="Genomic_DNA"/>
</dbReference>
<evidence type="ECO:0000256" key="9">
    <source>
        <dbReference type="PROSITE-ProRule" id="PRU00277"/>
    </source>
</evidence>
<dbReference type="InterPro" id="IPR001179">
    <property type="entry name" value="PPIase_FKBP_dom"/>
</dbReference>
<organism evidence="12 13">
    <name type="scientific">Desulfurella amilsii</name>
    <dbReference type="NCBI Taxonomy" id="1562698"/>
    <lineage>
        <taxon>Bacteria</taxon>
        <taxon>Pseudomonadati</taxon>
        <taxon>Campylobacterota</taxon>
        <taxon>Desulfurellia</taxon>
        <taxon>Desulfurellales</taxon>
        <taxon>Desulfurellaceae</taxon>
        <taxon>Desulfurella</taxon>
    </lineage>
</organism>
<sequence length="145" mass="15927">MANAQKGDKVFVHYVGKLDDGSVFDSSINSNPLEFTIGDGSIIPGFEEAVIDLEEGQKKSFTVKSEDAYGPYYNERVIVINKSQLPPDLDPQAGDKLQGQQPDGSVVLFSVIDRNEDEITLDGNHPLAGKNLNFEIELVKIQQES</sequence>
<keyword evidence="7 9" id="KW-0413">Isomerase</keyword>
<keyword evidence="4" id="KW-0963">Cytoplasm</keyword>
<dbReference type="InterPro" id="IPR046357">
    <property type="entry name" value="PPIase_dom_sf"/>
</dbReference>
<evidence type="ECO:0000313" key="13">
    <source>
        <dbReference type="Proteomes" id="UP000194141"/>
    </source>
</evidence>
<comment type="caution">
    <text evidence="12">The sequence shown here is derived from an EMBL/GenBank/DDBJ whole genome shotgun (WGS) entry which is preliminary data.</text>
</comment>
<keyword evidence="5 9" id="KW-0697">Rotamase</keyword>